<organism evidence="1 2">
    <name type="scientific">Faecalibacterium hattorii</name>
    <dbReference type="NCBI Taxonomy" id="2935520"/>
    <lineage>
        <taxon>Bacteria</taxon>
        <taxon>Bacillati</taxon>
        <taxon>Bacillota</taxon>
        <taxon>Clostridia</taxon>
        <taxon>Eubacteriales</taxon>
        <taxon>Oscillospiraceae</taxon>
        <taxon>Faecalibacterium</taxon>
    </lineage>
</organism>
<name>A0A329UQK6_9FIRM</name>
<dbReference type="Proteomes" id="UP000250429">
    <property type="component" value="Unassembled WGS sequence"/>
</dbReference>
<protein>
    <recommendedName>
        <fullName evidence="3">HK97 gp10 family phage protein</fullName>
    </recommendedName>
</protein>
<evidence type="ECO:0000313" key="1">
    <source>
        <dbReference type="EMBL" id="RAW63479.1"/>
    </source>
</evidence>
<reference evidence="1 2" key="1">
    <citation type="submission" date="2018-02" db="EMBL/GenBank/DDBJ databases">
        <title>Complete genome sequencing of Faecalibacterium prausnitzii strains isolated from the human gut.</title>
        <authorList>
            <person name="Fitzgerald B.C."/>
            <person name="Shkoporov A.N."/>
            <person name="Ross P.R."/>
            <person name="Hill C."/>
        </authorList>
    </citation>
    <scope>NUCLEOTIDE SEQUENCE [LARGE SCALE GENOMIC DNA]</scope>
    <source>
        <strain evidence="1 2">APC922/41-1</strain>
    </source>
</reference>
<dbReference type="EMBL" id="PRLC01000001">
    <property type="protein sequence ID" value="RAW63479.1"/>
    <property type="molecule type" value="Genomic_DNA"/>
</dbReference>
<sequence length="128" mass="14285">MAKVIIFKQKGDWKKSRKFLKRCSELDLDAILDQYGREGVEALAKATPKATGKTAASWSYGVTKGKDRITITWRNANIVDGVPIAVILQYGHATRNGGYVEGVDYINPAMRPIFERIAARAWGEVRTE</sequence>
<proteinExistence type="predicted"/>
<evidence type="ECO:0000313" key="2">
    <source>
        <dbReference type="Proteomes" id="UP000250429"/>
    </source>
</evidence>
<dbReference type="AlphaFoldDB" id="A0A329UQK6"/>
<dbReference type="RefSeq" id="WP_112143193.1">
    <property type="nucleotide sequence ID" value="NZ_PRLC01000001.1"/>
</dbReference>
<evidence type="ECO:0008006" key="3">
    <source>
        <dbReference type="Google" id="ProtNLM"/>
    </source>
</evidence>
<comment type="caution">
    <text evidence="1">The sequence shown here is derived from an EMBL/GenBank/DDBJ whole genome shotgun (WGS) entry which is preliminary data.</text>
</comment>
<accession>A0A329UQK6</accession>
<gene>
    <name evidence="1" type="ORF">C4N23_00225</name>
</gene>
<keyword evidence="2" id="KW-1185">Reference proteome</keyword>